<dbReference type="Pfam" id="PF09917">
    <property type="entry name" value="DUF2147"/>
    <property type="match status" value="1"/>
</dbReference>
<name>A0A0W0YG18_9GAMM</name>
<dbReference type="PATRIC" id="fig|28087.4.peg.2206"/>
<reference evidence="3 4" key="1">
    <citation type="submission" date="2015-11" db="EMBL/GenBank/DDBJ databases">
        <title>Genomic analysis of 38 Legionella species identifies large and diverse effector repertoires.</title>
        <authorList>
            <person name="Burstein D."/>
            <person name="Amaro F."/>
            <person name="Zusman T."/>
            <person name="Lifshitz Z."/>
            <person name="Cohen O."/>
            <person name="Gilbert J.A."/>
            <person name="Pupko T."/>
            <person name="Shuman H.A."/>
            <person name="Segal G."/>
        </authorList>
    </citation>
    <scope>NUCLEOTIDE SEQUENCE [LARGE SCALE GENOMIC DNA]</scope>
    <source>
        <strain evidence="3 4">Mt.St.Helens-4</strain>
    </source>
</reference>
<keyword evidence="1" id="KW-0732">Signal</keyword>
<organism evidence="3 4">
    <name type="scientific">Legionella sainthelensi</name>
    <dbReference type="NCBI Taxonomy" id="28087"/>
    <lineage>
        <taxon>Bacteria</taxon>
        <taxon>Pseudomonadati</taxon>
        <taxon>Pseudomonadota</taxon>
        <taxon>Gammaproteobacteria</taxon>
        <taxon>Legionellales</taxon>
        <taxon>Legionellaceae</taxon>
        <taxon>Legionella</taxon>
    </lineage>
</organism>
<dbReference type="PANTHER" id="PTHR36919:SF3">
    <property type="entry name" value="BLL5882 PROTEIN"/>
    <property type="match status" value="1"/>
</dbReference>
<evidence type="ECO:0000313" key="3">
    <source>
        <dbReference type="EMBL" id="KTD55912.1"/>
    </source>
</evidence>
<accession>A0A0W0YG18</accession>
<evidence type="ECO:0000313" key="4">
    <source>
        <dbReference type="Proteomes" id="UP000054621"/>
    </source>
</evidence>
<dbReference type="AlphaFoldDB" id="A0A0W0YG18"/>
<dbReference type="RefSeq" id="WP_027270993.1">
    <property type="nucleotide sequence ID" value="NZ_CAAAJE010000012.1"/>
</dbReference>
<dbReference type="eggNOG" id="COG4731">
    <property type="taxonomic scope" value="Bacteria"/>
</dbReference>
<protein>
    <submittedName>
        <fullName evidence="3">Putative signal peptide protein</fullName>
    </submittedName>
</protein>
<dbReference type="EMBL" id="LNYV01000034">
    <property type="protein sequence ID" value="KTD55912.1"/>
    <property type="molecule type" value="Genomic_DNA"/>
</dbReference>
<feature type="signal peptide" evidence="1">
    <location>
        <begin position="1"/>
        <end position="22"/>
    </location>
</feature>
<dbReference type="Proteomes" id="UP000054621">
    <property type="component" value="Unassembled WGS sequence"/>
</dbReference>
<dbReference type="OrthoDB" id="9814399at2"/>
<dbReference type="Gene3D" id="2.40.128.520">
    <property type="match status" value="1"/>
</dbReference>
<evidence type="ECO:0000259" key="2">
    <source>
        <dbReference type="Pfam" id="PF09917"/>
    </source>
</evidence>
<comment type="caution">
    <text evidence="3">The sequence shown here is derived from an EMBL/GenBank/DDBJ whole genome shotgun (WGS) entry which is preliminary data.</text>
</comment>
<sequence>MNLWKRACGLVLATFYFPAVLAASQAPVGNWVTVDDKTGAKRAVVTITESGGVLSGVIDKVYPQPGDTGICENCPGAFKGKKIVGLRFMWGLKKEGDNQWSGGSILDPKTGKIYRAKLTAQGNELLVRGYLGISLLGRTQVWHKE</sequence>
<dbReference type="STRING" id="28087.Lsai_2042"/>
<feature type="domain" description="DUF2147" evidence="2">
    <location>
        <begin position="29"/>
        <end position="144"/>
    </location>
</feature>
<dbReference type="PANTHER" id="PTHR36919">
    <property type="entry name" value="BLR1215 PROTEIN"/>
    <property type="match status" value="1"/>
</dbReference>
<feature type="chain" id="PRO_5006917583" evidence="1">
    <location>
        <begin position="23"/>
        <end position="145"/>
    </location>
</feature>
<proteinExistence type="predicted"/>
<gene>
    <name evidence="3" type="ORF">Lsai_2042</name>
</gene>
<evidence type="ECO:0000256" key="1">
    <source>
        <dbReference type="SAM" id="SignalP"/>
    </source>
</evidence>
<dbReference type="InterPro" id="IPR019223">
    <property type="entry name" value="DUF2147"/>
</dbReference>